<reference evidence="3 4" key="1">
    <citation type="submission" date="2016-07" db="EMBL/GenBank/DDBJ databases">
        <title>Pervasive Adenine N6-methylation of Active Genes in Fungi.</title>
        <authorList>
            <consortium name="DOE Joint Genome Institute"/>
            <person name="Mondo S.J."/>
            <person name="Dannebaum R.O."/>
            <person name="Kuo R.C."/>
            <person name="Labutti K."/>
            <person name="Haridas S."/>
            <person name="Kuo A."/>
            <person name="Salamov A."/>
            <person name="Ahrendt S.R."/>
            <person name="Lipzen A."/>
            <person name="Sullivan W."/>
            <person name="Andreopoulos W.B."/>
            <person name="Clum A."/>
            <person name="Lindquist E."/>
            <person name="Daum C."/>
            <person name="Ramamoorthy G.K."/>
            <person name="Gryganskyi A."/>
            <person name="Culley D."/>
            <person name="Magnuson J.K."/>
            <person name="James T.Y."/>
            <person name="O'Malley M.A."/>
            <person name="Stajich J.E."/>
            <person name="Spatafora J.W."/>
            <person name="Visel A."/>
            <person name="Grigoriev I.V."/>
        </authorList>
    </citation>
    <scope>NUCLEOTIDE SEQUENCE [LARGE SCALE GENOMIC DNA]</scope>
    <source>
        <strain evidence="3 4">PL171</strain>
    </source>
</reference>
<comment type="caution">
    <text evidence="3">The sequence shown here is derived from an EMBL/GenBank/DDBJ whole genome shotgun (WGS) entry which is preliminary data.</text>
</comment>
<sequence length="719" mass="78527">MLTNAHADPPQYAVIISAIFQPARVLQHAYPYRRRVDLPAAAPSTRNRTNITTQPPTSHDLRRASQTTSRTTRALFLVPCPLAFHVHGLPSPATASLCPSKSAEPLVVCARSGWRLATRAALPQGLYCDKQSPLPVPWMRAQRPVHQPAPRGDRHAARFSADGVCAEVADSMIEQGVTCMGMTRVRRFCLIWAAADGQWPRVQVSWVGGQAHARGNQRSESLLRAEATALVYSPVHGYCQGTWVAHLTANRNRFNCPHTITDATHTFPLDASYRFHQGVTSISSTLPGTACNTFHPTPPVELKSAGASINSDSIQPPLRQTLLVGAMCALTNTPRCGPIGARFFITWFFLLVVICVLFNIPLALSAPLPASPNVTFTGTPRSLTLPRLDLFPAQLTTIFQVGLNNINPSKTRPVSTILSSPLPASIDFLSAWPGAITQLMTRNASFVPHAPIASLHFSSVGGTDLGRRVHTAFTSATETATKPVLSLLSLVPTVFALIVGALRDSVRLIQIHDHEHELKFLAERVYRTCPLSAVASHLGRNATSVNGDAGVCRRAEFAVMIVEGRKQVLNHDDVPTNVDRLYMHATRDSSSYTSYSPYSNSSNKDRQSYAKSHGNTSRTSLNLPWIHNSFARQCFHYIVTSTVDKLKQGAPARVLVPLIPPHPSSPRSNSITPCVCTATRRSHFKKTSSPRKAAWRPCKARTQTVDKKRPPMVPCSSSL</sequence>
<dbReference type="EMBL" id="MCFL01000061">
    <property type="protein sequence ID" value="ORZ31361.1"/>
    <property type="molecule type" value="Genomic_DNA"/>
</dbReference>
<organism evidence="3 4">
    <name type="scientific">Catenaria anguillulae PL171</name>
    <dbReference type="NCBI Taxonomy" id="765915"/>
    <lineage>
        <taxon>Eukaryota</taxon>
        <taxon>Fungi</taxon>
        <taxon>Fungi incertae sedis</taxon>
        <taxon>Blastocladiomycota</taxon>
        <taxon>Blastocladiomycetes</taxon>
        <taxon>Blastocladiales</taxon>
        <taxon>Catenariaceae</taxon>
        <taxon>Catenaria</taxon>
    </lineage>
</organism>
<feature type="region of interest" description="Disordered" evidence="1">
    <location>
        <begin position="41"/>
        <end position="64"/>
    </location>
</feature>
<feature type="transmembrane region" description="Helical" evidence="2">
    <location>
        <begin position="343"/>
        <end position="364"/>
    </location>
</feature>
<feature type="compositionally biased region" description="Polar residues" evidence="1">
    <location>
        <begin position="44"/>
        <end position="57"/>
    </location>
</feature>
<evidence type="ECO:0000256" key="1">
    <source>
        <dbReference type="SAM" id="MobiDB-lite"/>
    </source>
</evidence>
<keyword evidence="2" id="KW-0812">Transmembrane</keyword>
<evidence type="ECO:0000256" key="2">
    <source>
        <dbReference type="SAM" id="Phobius"/>
    </source>
</evidence>
<evidence type="ECO:0000313" key="3">
    <source>
        <dbReference type="EMBL" id="ORZ31361.1"/>
    </source>
</evidence>
<gene>
    <name evidence="3" type="ORF">BCR44DRAFT_1273488</name>
</gene>
<name>A0A1Y2HBP9_9FUNG</name>
<keyword evidence="4" id="KW-1185">Reference proteome</keyword>
<proteinExistence type="predicted"/>
<feature type="compositionally biased region" description="Low complexity" evidence="1">
    <location>
        <begin position="590"/>
        <end position="602"/>
    </location>
</feature>
<feature type="region of interest" description="Disordered" evidence="1">
    <location>
        <begin position="686"/>
        <end position="719"/>
    </location>
</feature>
<feature type="region of interest" description="Disordered" evidence="1">
    <location>
        <begin position="590"/>
        <end position="616"/>
    </location>
</feature>
<dbReference type="Proteomes" id="UP000193411">
    <property type="component" value="Unassembled WGS sequence"/>
</dbReference>
<keyword evidence="2" id="KW-1133">Transmembrane helix</keyword>
<dbReference type="AlphaFoldDB" id="A0A1Y2HBP9"/>
<protein>
    <submittedName>
        <fullName evidence="3">Uncharacterized protein</fullName>
    </submittedName>
</protein>
<feature type="transmembrane region" description="Helical" evidence="2">
    <location>
        <begin position="484"/>
        <end position="502"/>
    </location>
</feature>
<keyword evidence="2" id="KW-0472">Membrane</keyword>
<accession>A0A1Y2HBP9</accession>
<evidence type="ECO:0000313" key="4">
    <source>
        <dbReference type="Proteomes" id="UP000193411"/>
    </source>
</evidence>